<dbReference type="InterPro" id="IPR015890">
    <property type="entry name" value="Chorismate_C"/>
</dbReference>
<comment type="caution">
    <text evidence="5">The sequence shown here is derived from an EMBL/GenBank/DDBJ whole genome shotgun (WGS) entry which is preliminary data.</text>
</comment>
<dbReference type="Pfam" id="PF00425">
    <property type="entry name" value="Chorismate_bind"/>
    <property type="match status" value="1"/>
</dbReference>
<dbReference type="SUPFAM" id="SSF56322">
    <property type="entry name" value="ADC synthase"/>
    <property type="match status" value="1"/>
</dbReference>
<feature type="domain" description="Anthranilate synthase component I N-terminal" evidence="4">
    <location>
        <begin position="26"/>
        <end position="158"/>
    </location>
</feature>
<gene>
    <name evidence="5" type="ORF">dsmv_3274</name>
</gene>
<keyword evidence="2" id="KW-0808">Transferase</keyword>
<proteinExistence type="predicted"/>
<dbReference type="InterPro" id="IPR001544">
    <property type="entry name" value="Aminotrans_IV"/>
</dbReference>
<sequence>MKETINRFDTITGVREIPITLNEDFLAFAGRFTAIPGTVALMSGGKLDCARHHILGIRPWISLRGRGTTCRVQTAQNETIIHGNLLETLRHFLNHFNLATPLPISPISAGFLGYLAYDLKDAVEDLPRTAIDDLCLPHLYLTVPSILILHDKVRRQTRLFLPERQSDDGSRITGDLDWFSKMASGPAPEESSFRGDVDGFAANFSRSAYMSAIRRIQAYIASGDVYQVNMSQRFGMNFEGDPFALFRTLYRMNPAPFFAYINAGDYHIVSTSPERFILQEGRAVETRPIKGTRPRGKTPSEDDVLRRALLDSPKDDAELSMIVDLMRNDIGKVCSPGSIQVSEHKRIETYRNVCHLVSKITGTLETGNGSVDLIKAVFPGGSITGCPKIRAMEIIDEFEPSSRHIYTGAIGYISFHDTMDLSIAIRTATIQNDRILFSVGGGVVYDSDPSDEFEETLHKGETLLSVFRTGKTGKRASGPWAWINGRLYPLSQAIIPATHPGVQFGHGFFETIRVDTGRPRYLSAHIARFNGAWHHLFPGDAPPDLSWDVIIRQVIDKNHLGNQVAAVKILALLGSRTEPPFDHTLMVTARSYTHRLAGRDPGGLRLVTYPHPRQTPLADYKTLNYLYYRMAGQWAKARGGDEALILNPDGTVSETDTANIILVKNRQAWLPRSAHALPGIMVRKVENILSRDGFTVSTATFIPQDLFEMDIVLLSNSLMEIVPVLSLDDAPLKVAWRLFEDICRAIR</sequence>
<dbReference type="SUPFAM" id="SSF56752">
    <property type="entry name" value="D-aminoacid aminotransferase-like PLP-dependent enzymes"/>
    <property type="match status" value="1"/>
</dbReference>
<dbReference type="InterPro" id="IPR005802">
    <property type="entry name" value="ADC_synth_comp_1"/>
</dbReference>
<evidence type="ECO:0000256" key="2">
    <source>
        <dbReference type="ARBA" id="ARBA00022679"/>
    </source>
</evidence>
<dbReference type="EMBL" id="ATHJ01000111">
    <property type="protein sequence ID" value="EPR34702.1"/>
    <property type="molecule type" value="Genomic_DNA"/>
</dbReference>
<dbReference type="InterPro" id="IPR043132">
    <property type="entry name" value="BCAT-like_C"/>
</dbReference>
<dbReference type="STRING" id="897.B2D07_19395"/>
<feature type="domain" description="Chorismate-utilising enzyme C-terminal" evidence="3">
    <location>
        <begin position="206"/>
        <end position="459"/>
    </location>
</feature>
<dbReference type="PRINTS" id="PR00095">
    <property type="entry name" value="ANTSNTHASEI"/>
</dbReference>
<dbReference type="Gene3D" id="3.60.120.10">
    <property type="entry name" value="Anthranilate synthase"/>
    <property type="match status" value="1"/>
</dbReference>
<dbReference type="GO" id="GO:0009396">
    <property type="term" value="P:folic acid-containing compound biosynthetic process"/>
    <property type="evidence" value="ECO:0007669"/>
    <property type="project" value="InterPro"/>
</dbReference>
<dbReference type="InterPro" id="IPR006805">
    <property type="entry name" value="Anth_synth_I_N"/>
</dbReference>
<dbReference type="InterPro" id="IPR005801">
    <property type="entry name" value="ADC_synthase"/>
</dbReference>
<dbReference type="PANTHER" id="PTHR11236">
    <property type="entry name" value="AMINOBENZOATE/ANTHRANILATE SYNTHASE"/>
    <property type="match status" value="1"/>
</dbReference>
<dbReference type="Gene3D" id="3.20.10.10">
    <property type="entry name" value="D-amino Acid Aminotransferase, subunit A, domain 2"/>
    <property type="match status" value="1"/>
</dbReference>
<keyword evidence="6" id="KW-1185">Reference proteome</keyword>
<dbReference type="OrthoDB" id="9803598at2"/>
<dbReference type="Proteomes" id="UP000014977">
    <property type="component" value="Unassembled WGS sequence"/>
</dbReference>
<dbReference type="eggNOG" id="COG0115">
    <property type="taxonomic scope" value="Bacteria"/>
</dbReference>
<evidence type="ECO:0000313" key="6">
    <source>
        <dbReference type="Proteomes" id="UP000014977"/>
    </source>
</evidence>
<evidence type="ECO:0000256" key="1">
    <source>
        <dbReference type="ARBA" id="ARBA00013139"/>
    </source>
</evidence>
<evidence type="ECO:0000313" key="5">
    <source>
        <dbReference type="EMBL" id="EPR34702.1"/>
    </source>
</evidence>
<dbReference type="RefSeq" id="WP_020878364.1">
    <property type="nucleotide sequence ID" value="NZ_ATHJ01000111.1"/>
</dbReference>
<dbReference type="InterPro" id="IPR019999">
    <property type="entry name" value="Anth_synth_I-like"/>
</dbReference>
<dbReference type="GO" id="GO:0000162">
    <property type="term" value="P:L-tryptophan biosynthetic process"/>
    <property type="evidence" value="ECO:0007669"/>
    <property type="project" value="TreeGrafter"/>
</dbReference>
<evidence type="ECO:0000259" key="3">
    <source>
        <dbReference type="Pfam" id="PF00425"/>
    </source>
</evidence>
<name>S7TC07_DESML</name>
<accession>S7TC07</accession>
<evidence type="ECO:0000259" key="4">
    <source>
        <dbReference type="Pfam" id="PF04715"/>
    </source>
</evidence>
<reference evidence="5 6" key="1">
    <citation type="journal article" date="2013" name="Genome Announc.">
        <title>Draft genome sequences for three mercury-methylating, sulfate-reducing bacteria.</title>
        <authorList>
            <person name="Brown S.D."/>
            <person name="Hurt R.A.Jr."/>
            <person name="Gilmour C.C."/>
            <person name="Elias D.A."/>
        </authorList>
    </citation>
    <scope>NUCLEOTIDE SEQUENCE [LARGE SCALE GENOMIC DNA]</scope>
    <source>
        <strain evidence="5 6">DSM 2059</strain>
    </source>
</reference>
<dbReference type="GO" id="GO:0046820">
    <property type="term" value="F:4-amino-4-deoxychorismate synthase activity"/>
    <property type="evidence" value="ECO:0007669"/>
    <property type="project" value="UniProtKB-EC"/>
</dbReference>
<dbReference type="NCBIfam" id="TIGR00553">
    <property type="entry name" value="pabB"/>
    <property type="match status" value="1"/>
</dbReference>
<dbReference type="EC" id="2.6.1.85" evidence="1"/>
<dbReference type="eggNOG" id="COG0147">
    <property type="taxonomic scope" value="Bacteria"/>
</dbReference>
<dbReference type="AlphaFoldDB" id="S7TC07"/>
<dbReference type="InterPro" id="IPR043131">
    <property type="entry name" value="BCAT-like_N"/>
</dbReference>
<dbReference type="InterPro" id="IPR036038">
    <property type="entry name" value="Aminotransferase-like"/>
</dbReference>
<organism evidence="5 6">
    <name type="scientific">Desulfococcus multivorans DSM 2059</name>
    <dbReference type="NCBI Taxonomy" id="1121405"/>
    <lineage>
        <taxon>Bacteria</taxon>
        <taxon>Pseudomonadati</taxon>
        <taxon>Thermodesulfobacteriota</taxon>
        <taxon>Desulfobacteria</taxon>
        <taxon>Desulfobacterales</taxon>
        <taxon>Desulfococcaceae</taxon>
        <taxon>Desulfococcus</taxon>
    </lineage>
</organism>
<dbReference type="PATRIC" id="fig|1121405.3.peg.3765"/>
<dbReference type="Pfam" id="PF01063">
    <property type="entry name" value="Aminotran_4"/>
    <property type="match status" value="1"/>
</dbReference>
<dbReference type="Gene3D" id="3.30.470.10">
    <property type="match status" value="1"/>
</dbReference>
<dbReference type="PANTHER" id="PTHR11236:SF9">
    <property type="entry name" value="ANTHRANILATE SYNTHASE COMPONENT 1"/>
    <property type="match status" value="1"/>
</dbReference>
<dbReference type="Pfam" id="PF04715">
    <property type="entry name" value="Anth_synt_I_N"/>
    <property type="match status" value="1"/>
</dbReference>
<protein>
    <recommendedName>
        <fullName evidence="1">aminodeoxychorismate synthase</fullName>
        <ecNumber evidence="1">2.6.1.85</ecNumber>
    </recommendedName>
</protein>